<proteinExistence type="predicted"/>
<organism evidence="2 3">
    <name type="scientific">Castanea mollissima</name>
    <name type="common">Chinese chestnut</name>
    <dbReference type="NCBI Taxonomy" id="60419"/>
    <lineage>
        <taxon>Eukaryota</taxon>
        <taxon>Viridiplantae</taxon>
        <taxon>Streptophyta</taxon>
        <taxon>Embryophyta</taxon>
        <taxon>Tracheophyta</taxon>
        <taxon>Spermatophyta</taxon>
        <taxon>Magnoliopsida</taxon>
        <taxon>eudicotyledons</taxon>
        <taxon>Gunneridae</taxon>
        <taxon>Pentapetalae</taxon>
        <taxon>rosids</taxon>
        <taxon>fabids</taxon>
        <taxon>Fagales</taxon>
        <taxon>Fagaceae</taxon>
        <taxon>Castanea</taxon>
    </lineage>
</organism>
<protein>
    <submittedName>
        <fullName evidence="2">Uncharacterized protein</fullName>
    </submittedName>
</protein>
<reference evidence="2" key="1">
    <citation type="submission" date="2020-03" db="EMBL/GenBank/DDBJ databases">
        <title>Castanea mollissima Vanexum genome sequencing.</title>
        <authorList>
            <person name="Staton M."/>
        </authorList>
    </citation>
    <scope>NUCLEOTIDE SEQUENCE</scope>
    <source>
        <tissue evidence="2">Leaf</tissue>
    </source>
</reference>
<sequence>MVSSSSPKLELGDFGDSYICIRGYDEGLSLFGEYYCEWNEKLRERFGEARVEGSGYAYHIAPNGHPKPSSPSTAGPPSLRLSKPPLVRLSAPPPVKTTTLSHTNIEICIFFFLRYWAI</sequence>
<dbReference type="Proteomes" id="UP000737018">
    <property type="component" value="Unassembled WGS sequence"/>
</dbReference>
<evidence type="ECO:0000313" key="3">
    <source>
        <dbReference type="Proteomes" id="UP000737018"/>
    </source>
</evidence>
<evidence type="ECO:0000256" key="1">
    <source>
        <dbReference type="SAM" id="MobiDB-lite"/>
    </source>
</evidence>
<dbReference type="EMBL" id="JRKL02000855">
    <property type="protein sequence ID" value="KAF3967765.1"/>
    <property type="molecule type" value="Genomic_DNA"/>
</dbReference>
<feature type="region of interest" description="Disordered" evidence="1">
    <location>
        <begin position="59"/>
        <end position="87"/>
    </location>
</feature>
<keyword evidence="3" id="KW-1185">Reference proteome</keyword>
<gene>
    <name evidence="2" type="ORF">CMV_008267</name>
</gene>
<dbReference type="AlphaFoldDB" id="A0A8J4VRZ5"/>
<comment type="caution">
    <text evidence="2">The sequence shown here is derived from an EMBL/GenBank/DDBJ whole genome shotgun (WGS) entry which is preliminary data.</text>
</comment>
<name>A0A8J4VRZ5_9ROSI</name>
<accession>A0A8J4VRZ5</accession>
<evidence type="ECO:0000313" key="2">
    <source>
        <dbReference type="EMBL" id="KAF3967765.1"/>
    </source>
</evidence>